<sequence>MDFAEDHVWSSYGPADSHTLNKAVDAYWACSAELVVADCSDIRVTEIEVVETLERETSSQDSRISTAERKRLNREANEAARLAKEERKRIAREEQELAQARKARKRKLSQPSLKEKTSKKIRVQDRLKKFFEERDAYAASVSGPTAALLRFQVQALQETPGSFVLPENLMHPGVGEQPIVPLPAGCSWAKVITDRDPVPLTGLSLDFSGTRAFSWLKVPTLLSKEEAMTRAIQSQVPPRTVSELPLSNVDEQAKHFAQADLATPESSFLGGILLRKANEVAPEKREELWKRLDSLINEAAGGQE</sequence>
<evidence type="ECO:0000256" key="1">
    <source>
        <dbReference type="SAM" id="MobiDB-lite"/>
    </source>
</evidence>
<name>A0AA36D359_9BILA</name>
<feature type="non-terminal residue" evidence="2">
    <location>
        <position position="304"/>
    </location>
</feature>
<evidence type="ECO:0000313" key="3">
    <source>
        <dbReference type="Proteomes" id="UP001177023"/>
    </source>
</evidence>
<proteinExistence type="predicted"/>
<protein>
    <submittedName>
        <fullName evidence="2">Uncharacterized protein</fullName>
    </submittedName>
</protein>
<dbReference type="EMBL" id="CATQJA010002659">
    <property type="protein sequence ID" value="CAJ0580252.1"/>
    <property type="molecule type" value="Genomic_DNA"/>
</dbReference>
<organism evidence="2 3">
    <name type="scientific">Mesorhabditis spiculigera</name>
    <dbReference type="NCBI Taxonomy" id="96644"/>
    <lineage>
        <taxon>Eukaryota</taxon>
        <taxon>Metazoa</taxon>
        <taxon>Ecdysozoa</taxon>
        <taxon>Nematoda</taxon>
        <taxon>Chromadorea</taxon>
        <taxon>Rhabditida</taxon>
        <taxon>Rhabditina</taxon>
        <taxon>Rhabditomorpha</taxon>
        <taxon>Rhabditoidea</taxon>
        <taxon>Rhabditidae</taxon>
        <taxon>Mesorhabditinae</taxon>
        <taxon>Mesorhabditis</taxon>
    </lineage>
</organism>
<comment type="caution">
    <text evidence="2">The sequence shown here is derived from an EMBL/GenBank/DDBJ whole genome shotgun (WGS) entry which is preliminary data.</text>
</comment>
<feature type="region of interest" description="Disordered" evidence="1">
    <location>
        <begin position="99"/>
        <end position="119"/>
    </location>
</feature>
<reference evidence="2" key="1">
    <citation type="submission" date="2023-06" db="EMBL/GenBank/DDBJ databases">
        <authorList>
            <person name="Delattre M."/>
        </authorList>
    </citation>
    <scope>NUCLEOTIDE SEQUENCE</scope>
    <source>
        <strain evidence="2">AF72</strain>
    </source>
</reference>
<dbReference type="AlphaFoldDB" id="A0AA36D359"/>
<accession>A0AA36D359</accession>
<dbReference type="Proteomes" id="UP001177023">
    <property type="component" value="Unassembled WGS sequence"/>
</dbReference>
<keyword evidence="3" id="KW-1185">Reference proteome</keyword>
<gene>
    <name evidence="2" type="ORF">MSPICULIGERA_LOCUS18450</name>
</gene>
<evidence type="ECO:0000313" key="2">
    <source>
        <dbReference type="EMBL" id="CAJ0580252.1"/>
    </source>
</evidence>